<sequence length="819" mass="88039">MDNAVHNGVWSGTWVAERLGVELVGGDDLRELLGLALRRNPKRAHLLVSNVLGKHVPQSPAVVYGHGFALGERVRELLGADESRRAVVLGYAETATGLGHCVADGVGLAPYLHSTRRPVDGVDRAGGFEESHSHATSHLLLPENPALLAGPGPLVLVDDEFSTGNTVLNTIRALHERYPRERYVIVALVDMRSAADAGRLDAFADEIGARVDLVTTADGTIRLPEGVLAKGQELVERYEGAVPPVRPVAEGQVSRVELRWPAKLPDGGRHGFTPGHRIRMEGALPAMAARVADALPDTARRGRVLVLGFEELMYAPLRLARELEQVLEGAEVRSSTTTRSPVLAVDDPGYAIRSRLVFPAHDDPADGPGERYVHNVAGAGFDAVVAVVDSTADTPELHAPDGLLATLAAHTPNVVLAVVPSYVPARPHVPERPRMLPEPLRGPAFSSYPPDEVGWLLRDLSDVSLEAPTEEREEAIQAGGAHYAESLPVEYQPSDQYQELFRAALDTSAARIAQAVGAVTELVLAERSPRPVLVSLARAGTPVGALMRRWAKHRHGLELPHYAVSIVRGRGIDANALRWLAAHHDPADVVFVDGWTGKGAITRELADAIEEFEDSDGITGFDPEIAVLADPGSCVRTYGTREDFLIPSACLNSTVSGLISRTVLRADLVGPNDFHGAKFYRELAGADVSVDFLDAVAARFPEVADAVDTTVKELLAADRSPTWEGWAAVERISEEYEIHDVNLVKPGVGETTRVLLRRVPWKILARAGAGADLDHVRLLAEQRGVPVEEVAELPYTCVGLIHPKYTRGATGADGKAVSV</sequence>
<dbReference type="RefSeq" id="WP_164314314.1">
    <property type="nucleotide sequence ID" value="NZ_JAAGLU010000009.1"/>
</dbReference>
<dbReference type="EMBL" id="JAAGLU010000009">
    <property type="protein sequence ID" value="NEC86803.1"/>
    <property type="molecule type" value="Genomic_DNA"/>
</dbReference>
<feature type="domain" description="Cysteine protease StiP N-terminal" evidence="1">
    <location>
        <begin position="446"/>
        <end position="696"/>
    </location>
</feature>
<dbReference type="Pfam" id="PF12500">
    <property type="entry name" value="TRSP"/>
    <property type="match status" value="1"/>
</dbReference>
<accession>A0A6B3BR44</accession>
<gene>
    <name evidence="5" type="ORF">G3I71_13455</name>
</gene>
<protein>
    <submittedName>
        <fullName evidence="5">Phosphoribosyltransferase</fullName>
    </submittedName>
</protein>
<dbReference type="GO" id="GO:0016757">
    <property type="term" value="F:glycosyltransferase activity"/>
    <property type="evidence" value="ECO:0007669"/>
    <property type="project" value="UniProtKB-KW"/>
</dbReference>
<dbReference type="SUPFAM" id="SSF53271">
    <property type="entry name" value="PRTase-like"/>
    <property type="match status" value="1"/>
</dbReference>
<dbReference type="InterPro" id="IPR000836">
    <property type="entry name" value="PRTase_dom"/>
</dbReference>
<evidence type="ECO:0000313" key="5">
    <source>
        <dbReference type="EMBL" id="NEC86803.1"/>
    </source>
</evidence>
<dbReference type="InterPro" id="IPR041688">
    <property type="entry name" value="PRTase_2"/>
</dbReference>
<dbReference type="AlphaFoldDB" id="A0A6B3BR44"/>
<comment type="caution">
    <text evidence="5">The sequence shown here is derived from an EMBL/GenBank/DDBJ whole genome shotgun (WGS) entry which is preliminary data.</text>
</comment>
<name>A0A6B3BR44_9ACTN</name>
<dbReference type="InterPro" id="IPR028157">
    <property type="entry name" value="PELOTA_dom"/>
</dbReference>
<reference evidence="5" key="1">
    <citation type="submission" date="2020-01" db="EMBL/GenBank/DDBJ databases">
        <title>Insect and environment-associated Actinomycetes.</title>
        <authorList>
            <person name="Currrie C."/>
            <person name="Chevrette M."/>
            <person name="Carlson C."/>
            <person name="Stubbendieck R."/>
            <person name="Wendt-Pienkowski E."/>
        </authorList>
    </citation>
    <scope>NUCLEOTIDE SEQUENCE</scope>
    <source>
        <strain evidence="5">SID12501</strain>
    </source>
</reference>
<dbReference type="Pfam" id="PF11202">
    <property type="entry name" value="StiP"/>
    <property type="match status" value="1"/>
</dbReference>
<dbReference type="InterPro" id="IPR022537">
    <property type="entry name" value="TRSP_dom"/>
</dbReference>
<organism evidence="5">
    <name type="scientific">Streptomyces sp. SID12501</name>
    <dbReference type="NCBI Taxonomy" id="2706042"/>
    <lineage>
        <taxon>Bacteria</taxon>
        <taxon>Bacillati</taxon>
        <taxon>Actinomycetota</taxon>
        <taxon>Actinomycetes</taxon>
        <taxon>Kitasatosporales</taxon>
        <taxon>Streptomycetaceae</taxon>
        <taxon>Streptomyces</taxon>
    </lineage>
</organism>
<dbReference type="Pfam" id="PF15609">
    <property type="entry name" value="PRTase_2"/>
    <property type="match status" value="1"/>
</dbReference>
<proteinExistence type="predicted"/>
<evidence type="ECO:0000259" key="3">
    <source>
        <dbReference type="Pfam" id="PF15608"/>
    </source>
</evidence>
<feature type="domain" description="PELOTA RNA-binding" evidence="3">
    <location>
        <begin position="723"/>
        <end position="802"/>
    </location>
</feature>
<feature type="domain" description="Orotate phosphoribosyltransferase-like" evidence="4">
    <location>
        <begin position="32"/>
        <end position="219"/>
    </location>
</feature>
<evidence type="ECO:0000259" key="1">
    <source>
        <dbReference type="Pfam" id="PF11202"/>
    </source>
</evidence>
<dbReference type="Pfam" id="PF15608">
    <property type="entry name" value="PELOTA_1"/>
    <property type="match status" value="1"/>
</dbReference>
<dbReference type="InterPro" id="IPR029057">
    <property type="entry name" value="PRTase-like"/>
</dbReference>
<keyword evidence="5" id="KW-0328">Glycosyltransferase</keyword>
<evidence type="ECO:0000259" key="2">
    <source>
        <dbReference type="Pfam" id="PF12500"/>
    </source>
</evidence>
<dbReference type="InterPro" id="IPR011215">
    <property type="entry name" value="StiP_N"/>
</dbReference>
<evidence type="ECO:0000259" key="4">
    <source>
        <dbReference type="Pfam" id="PF15609"/>
    </source>
</evidence>
<feature type="domain" description="TRSP" evidence="2">
    <location>
        <begin position="266"/>
        <end position="405"/>
    </location>
</feature>
<dbReference type="CDD" id="cd06223">
    <property type="entry name" value="PRTases_typeI"/>
    <property type="match status" value="1"/>
</dbReference>
<keyword evidence="5" id="KW-0808">Transferase</keyword>